<feature type="transmembrane region" description="Helical" evidence="1">
    <location>
        <begin position="20"/>
        <end position="38"/>
    </location>
</feature>
<protein>
    <submittedName>
        <fullName evidence="2">Uncharacterized protein</fullName>
    </submittedName>
</protein>
<evidence type="ECO:0000313" key="2">
    <source>
        <dbReference type="EMBL" id="KAF5337893.1"/>
    </source>
</evidence>
<dbReference type="Proteomes" id="UP000541558">
    <property type="component" value="Unassembled WGS sequence"/>
</dbReference>
<gene>
    <name evidence="2" type="ORF">D9611_014777</name>
</gene>
<feature type="transmembrane region" description="Helical" evidence="1">
    <location>
        <begin position="99"/>
        <end position="120"/>
    </location>
</feature>
<keyword evidence="3" id="KW-1185">Reference proteome</keyword>
<dbReference type="OrthoDB" id="2645170at2759"/>
<organism evidence="2 3">
    <name type="scientific">Ephemerocybe angulata</name>
    <dbReference type="NCBI Taxonomy" id="980116"/>
    <lineage>
        <taxon>Eukaryota</taxon>
        <taxon>Fungi</taxon>
        <taxon>Dikarya</taxon>
        <taxon>Basidiomycota</taxon>
        <taxon>Agaricomycotina</taxon>
        <taxon>Agaricomycetes</taxon>
        <taxon>Agaricomycetidae</taxon>
        <taxon>Agaricales</taxon>
        <taxon>Agaricineae</taxon>
        <taxon>Psathyrellaceae</taxon>
        <taxon>Ephemerocybe</taxon>
    </lineage>
</organism>
<feature type="transmembrane region" description="Helical" evidence="1">
    <location>
        <begin position="141"/>
        <end position="161"/>
    </location>
</feature>
<sequence length="244" mass="27669">MASLVHAYEQTRNVNVRLMWPTPLSVAKVLFFAARYYVLVFHLRNARDLSFNYSFLPVLRYSARKCAMNTRLTASKAIHAPSVGILITFLLSVKCYKYIGINFSLALLSVVTIMVIMVYIAHRKYRRLNSNLLKLFYRDGILYFLCLSGLATANIVASFVASASYKFLLLETQVLLHSVLSTRMLLHLRKWAEHDIKGGRTVETSLGEIEFVVRLRNARGAMSTLPSETLADATFNRYDSAALL</sequence>
<accession>A0A8H5CAF5</accession>
<feature type="transmembrane region" description="Helical" evidence="1">
    <location>
        <begin position="74"/>
        <end position="93"/>
    </location>
</feature>
<keyword evidence="1" id="KW-1133">Transmembrane helix</keyword>
<evidence type="ECO:0000256" key="1">
    <source>
        <dbReference type="SAM" id="Phobius"/>
    </source>
</evidence>
<dbReference type="AlphaFoldDB" id="A0A8H5CAF5"/>
<proteinExistence type="predicted"/>
<reference evidence="2 3" key="1">
    <citation type="journal article" date="2020" name="ISME J.">
        <title>Uncovering the hidden diversity of litter-decomposition mechanisms in mushroom-forming fungi.</title>
        <authorList>
            <person name="Floudas D."/>
            <person name="Bentzer J."/>
            <person name="Ahren D."/>
            <person name="Johansson T."/>
            <person name="Persson P."/>
            <person name="Tunlid A."/>
        </authorList>
    </citation>
    <scope>NUCLEOTIDE SEQUENCE [LARGE SCALE GENOMIC DNA]</scope>
    <source>
        <strain evidence="2 3">CBS 175.51</strain>
    </source>
</reference>
<keyword evidence="1" id="KW-0812">Transmembrane</keyword>
<name>A0A8H5CAF5_9AGAR</name>
<keyword evidence="1" id="KW-0472">Membrane</keyword>
<dbReference type="EMBL" id="JAACJK010000023">
    <property type="protein sequence ID" value="KAF5337893.1"/>
    <property type="molecule type" value="Genomic_DNA"/>
</dbReference>
<evidence type="ECO:0000313" key="3">
    <source>
        <dbReference type="Proteomes" id="UP000541558"/>
    </source>
</evidence>
<comment type="caution">
    <text evidence="2">The sequence shown here is derived from an EMBL/GenBank/DDBJ whole genome shotgun (WGS) entry which is preliminary data.</text>
</comment>